<evidence type="ECO:0000259" key="5">
    <source>
        <dbReference type="Pfam" id="PF04542"/>
    </source>
</evidence>
<dbReference type="PANTHER" id="PTHR43133:SF63">
    <property type="entry name" value="RNA POLYMERASE SIGMA FACTOR FECI-RELATED"/>
    <property type="match status" value="1"/>
</dbReference>
<dbReference type="InterPro" id="IPR013249">
    <property type="entry name" value="RNA_pol_sigma70_r4_t2"/>
</dbReference>
<evidence type="ECO:0000256" key="1">
    <source>
        <dbReference type="ARBA" id="ARBA00010641"/>
    </source>
</evidence>
<evidence type="ECO:0000256" key="3">
    <source>
        <dbReference type="ARBA" id="ARBA00023082"/>
    </source>
</evidence>
<dbReference type="NCBIfam" id="TIGR02937">
    <property type="entry name" value="sigma70-ECF"/>
    <property type="match status" value="1"/>
</dbReference>
<dbReference type="InterPro" id="IPR007627">
    <property type="entry name" value="RNA_pol_sigma70_r2"/>
</dbReference>
<comment type="similarity">
    <text evidence="1">Belongs to the sigma-70 factor family. ECF subfamily.</text>
</comment>
<dbReference type="Gene3D" id="1.10.1740.10">
    <property type="match status" value="1"/>
</dbReference>
<feature type="domain" description="RNA polymerase sigma factor 70 region 4 type 2" evidence="6">
    <location>
        <begin position="107"/>
        <end position="159"/>
    </location>
</feature>
<dbReference type="SUPFAM" id="SSF88946">
    <property type="entry name" value="Sigma2 domain of RNA polymerase sigma factors"/>
    <property type="match status" value="1"/>
</dbReference>
<comment type="caution">
    <text evidence="7">The sequence shown here is derived from an EMBL/GenBank/DDBJ whole genome shotgun (WGS) entry which is preliminary data.</text>
</comment>
<dbReference type="Pfam" id="PF04542">
    <property type="entry name" value="Sigma70_r2"/>
    <property type="match status" value="1"/>
</dbReference>
<dbReference type="InterPro" id="IPR013324">
    <property type="entry name" value="RNA_pol_sigma_r3/r4-like"/>
</dbReference>
<dbReference type="Pfam" id="PF08281">
    <property type="entry name" value="Sigma70_r4_2"/>
    <property type="match status" value="1"/>
</dbReference>
<dbReference type="Proteomes" id="UP001055093">
    <property type="component" value="Unassembled WGS sequence"/>
</dbReference>
<dbReference type="InterPro" id="IPR014284">
    <property type="entry name" value="RNA_pol_sigma-70_dom"/>
</dbReference>
<evidence type="ECO:0000313" key="8">
    <source>
        <dbReference type="Proteomes" id="UP001055093"/>
    </source>
</evidence>
<evidence type="ECO:0000256" key="2">
    <source>
        <dbReference type="ARBA" id="ARBA00023015"/>
    </source>
</evidence>
<protein>
    <submittedName>
        <fullName evidence="7">RNA polymerase sigma factor CarQ</fullName>
    </submittedName>
</protein>
<sequence>MMDVGAHPIGSLYAAERGRLSQFVRRLLRGGAGAEDLVQQVFLRLLVSGCPGHGRATLMAAARNLALNHLRDLRRRGETVLSDEAFAQIADAAPSPEAVTLYRSELRRLLEAVAALPPRRRDIFVLSRFEGLSHAEIAARLDIAPRTVVNQLVAALASLDRTLGPA</sequence>
<evidence type="ECO:0000313" key="7">
    <source>
        <dbReference type="EMBL" id="GJE75516.1"/>
    </source>
</evidence>
<dbReference type="InterPro" id="IPR036388">
    <property type="entry name" value="WH-like_DNA-bd_sf"/>
</dbReference>
<proteinExistence type="inferred from homology"/>
<dbReference type="EMBL" id="BPRE01000005">
    <property type="protein sequence ID" value="GJE75516.1"/>
    <property type="molecule type" value="Genomic_DNA"/>
</dbReference>
<gene>
    <name evidence="7" type="primary">carQ</name>
    <name evidence="7" type="ORF">BGCPKDLD_2100</name>
</gene>
<keyword evidence="4" id="KW-0804">Transcription</keyword>
<keyword evidence="8" id="KW-1185">Reference proteome</keyword>
<dbReference type="PANTHER" id="PTHR43133">
    <property type="entry name" value="RNA POLYMERASE ECF-TYPE SIGMA FACTO"/>
    <property type="match status" value="1"/>
</dbReference>
<dbReference type="Gene3D" id="1.10.10.10">
    <property type="entry name" value="Winged helix-like DNA-binding domain superfamily/Winged helix DNA-binding domain"/>
    <property type="match status" value="1"/>
</dbReference>
<organism evidence="7 8">
    <name type="scientific">Methylorubrum suomiense</name>
    <dbReference type="NCBI Taxonomy" id="144191"/>
    <lineage>
        <taxon>Bacteria</taxon>
        <taxon>Pseudomonadati</taxon>
        <taxon>Pseudomonadota</taxon>
        <taxon>Alphaproteobacteria</taxon>
        <taxon>Hyphomicrobiales</taxon>
        <taxon>Methylobacteriaceae</taxon>
        <taxon>Methylorubrum</taxon>
    </lineage>
</organism>
<dbReference type="InterPro" id="IPR039425">
    <property type="entry name" value="RNA_pol_sigma-70-like"/>
</dbReference>
<dbReference type="SUPFAM" id="SSF88659">
    <property type="entry name" value="Sigma3 and sigma4 domains of RNA polymerase sigma factors"/>
    <property type="match status" value="1"/>
</dbReference>
<accession>A0ABQ4UTL7</accession>
<keyword evidence="3" id="KW-0731">Sigma factor</keyword>
<reference evidence="7" key="1">
    <citation type="journal article" date="2021" name="Front. Microbiol.">
        <title>Comprehensive Comparative Genomics and Phenotyping of Methylobacterium Species.</title>
        <authorList>
            <person name="Alessa O."/>
            <person name="Ogura Y."/>
            <person name="Fujitani Y."/>
            <person name="Takami H."/>
            <person name="Hayashi T."/>
            <person name="Sahin N."/>
            <person name="Tani A."/>
        </authorList>
    </citation>
    <scope>NUCLEOTIDE SEQUENCE</scope>
    <source>
        <strain evidence="7">DSM 14458</strain>
    </source>
</reference>
<keyword evidence="2" id="KW-0805">Transcription regulation</keyword>
<evidence type="ECO:0000256" key="4">
    <source>
        <dbReference type="ARBA" id="ARBA00023163"/>
    </source>
</evidence>
<dbReference type="InterPro" id="IPR013325">
    <property type="entry name" value="RNA_pol_sigma_r2"/>
</dbReference>
<name>A0ABQ4UTL7_9HYPH</name>
<evidence type="ECO:0000259" key="6">
    <source>
        <dbReference type="Pfam" id="PF08281"/>
    </source>
</evidence>
<feature type="domain" description="RNA polymerase sigma-70 region 2" evidence="5">
    <location>
        <begin position="12"/>
        <end position="76"/>
    </location>
</feature>
<reference evidence="7" key="2">
    <citation type="submission" date="2021-08" db="EMBL/GenBank/DDBJ databases">
        <authorList>
            <person name="Tani A."/>
            <person name="Ola A."/>
            <person name="Ogura Y."/>
            <person name="Katsura K."/>
            <person name="Hayashi T."/>
        </authorList>
    </citation>
    <scope>NUCLEOTIDE SEQUENCE</scope>
    <source>
        <strain evidence="7">DSM 14458</strain>
    </source>
</reference>